<evidence type="ECO:0000256" key="1">
    <source>
        <dbReference type="SAM" id="Coils"/>
    </source>
</evidence>
<accession>A0A1V9YMJ5</accession>
<dbReference type="Proteomes" id="UP000243579">
    <property type="component" value="Unassembled WGS sequence"/>
</dbReference>
<dbReference type="AlphaFoldDB" id="A0A1V9YMJ5"/>
<dbReference type="OrthoDB" id="75423at2759"/>
<feature type="region of interest" description="Disordered" evidence="2">
    <location>
        <begin position="1"/>
        <end position="23"/>
    </location>
</feature>
<evidence type="ECO:0000256" key="2">
    <source>
        <dbReference type="SAM" id="MobiDB-lite"/>
    </source>
</evidence>
<reference evidence="3 4" key="1">
    <citation type="journal article" date="2014" name="Genome Biol. Evol.">
        <title>The secreted proteins of Achlya hypogyna and Thraustotheca clavata identify the ancestral oomycete secretome and reveal gene acquisitions by horizontal gene transfer.</title>
        <authorList>
            <person name="Misner I."/>
            <person name="Blouin N."/>
            <person name="Leonard G."/>
            <person name="Richards T.A."/>
            <person name="Lane C.E."/>
        </authorList>
    </citation>
    <scope>NUCLEOTIDE SEQUENCE [LARGE SCALE GENOMIC DNA]</scope>
    <source>
        <strain evidence="3 4">ATCC 48635</strain>
    </source>
</reference>
<evidence type="ECO:0000313" key="4">
    <source>
        <dbReference type="Proteomes" id="UP000243579"/>
    </source>
</evidence>
<gene>
    <name evidence="3" type="ORF">ACHHYP_09747</name>
</gene>
<keyword evidence="4" id="KW-1185">Reference proteome</keyword>
<comment type="caution">
    <text evidence="3">The sequence shown here is derived from an EMBL/GenBank/DDBJ whole genome shotgun (WGS) entry which is preliminary data.</text>
</comment>
<feature type="coiled-coil region" evidence="1">
    <location>
        <begin position="269"/>
        <end position="296"/>
    </location>
</feature>
<organism evidence="3 4">
    <name type="scientific">Achlya hypogyna</name>
    <name type="common">Oomycete</name>
    <name type="synonym">Protoachlya hypogyna</name>
    <dbReference type="NCBI Taxonomy" id="1202772"/>
    <lineage>
        <taxon>Eukaryota</taxon>
        <taxon>Sar</taxon>
        <taxon>Stramenopiles</taxon>
        <taxon>Oomycota</taxon>
        <taxon>Saprolegniomycetes</taxon>
        <taxon>Saprolegniales</taxon>
        <taxon>Achlyaceae</taxon>
        <taxon>Achlya</taxon>
    </lineage>
</organism>
<feature type="coiled-coil region" evidence="1">
    <location>
        <begin position="346"/>
        <end position="429"/>
    </location>
</feature>
<proteinExistence type="predicted"/>
<keyword evidence="1" id="KW-0175">Coiled coil</keyword>
<dbReference type="EMBL" id="JNBR01001475">
    <property type="protein sequence ID" value="OQR86940.1"/>
    <property type="molecule type" value="Genomic_DNA"/>
</dbReference>
<protein>
    <submittedName>
        <fullName evidence="3">Uncharacterized protein</fullName>
    </submittedName>
</protein>
<name>A0A1V9YMJ5_ACHHY</name>
<evidence type="ECO:0000313" key="3">
    <source>
        <dbReference type="EMBL" id="OQR86940.1"/>
    </source>
</evidence>
<sequence length="499" mass="56760">MERSLTLESIAAEGEASKEKAGRELMTEEFTCKQRPTTEAFLSRIIEEQQDELEALRGQNRSRPSPVKPVDNNLVMEISISTFIELENALLTKKKQLLERDVTITQLTAAVTAANERADATQVEWDTLRHNHNAQRLLLEQAVAAASTSHDACERRTRDLETQRATLVERCRLLALEAARYRHHQDKLKTQWTEAVQAVEGLQRDRQRQAETIHSLQTQIYALQAKGGTCPSPQSKASTMTQTSNASDLVDYDDLQRHKASRQHDMHTIVAQNQRIEELEVQNATNRRELAALQAAHTKLRGRATFWKGCIAKLVTKAKAMDIELKGATKARDAMLAEKRQFIVDYRKRKAQMLALQATLERANDQLEADQTMLAENKTRIRYYCKTIRHNAERMRELVKTCEAMQAKLATIKSRYQRSNAQRKQLAAQSSQYKSLLLEEKKERELLLEVPSALVEIDAFRKALVQVCQEAMDMPALPAQWTMEHVHAVTGIAEPLVFG</sequence>